<gene>
    <name evidence="2" type="ORF">V5O48_013751</name>
</gene>
<accession>A0ABR3EZ81</accession>
<name>A0ABR3EZ81_9AGAR</name>
<dbReference type="Proteomes" id="UP001465976">
    <property type="component" value="Unassembled WGS sequence"/>
</dbReference>
<evidence type="ECO:0000313" key="2">
    <source>
        <dbReference type="EMBL" id="KAL0568240.1"/>
    </source>
</evidence>
<organism evidence="2 3">
    <name type="scientific">Marasmius crinis-equi</name>
    <dbReference type="NCBI Taxonomy" id="585013"/>
    <lineage>
        <taxon>Eukaryota</taxon>
        <taxon>Fungi</taxon>
        <taxon>Dikarya</taxon>
        <taxon>Basidiomycota</taxon>
        <taxon>Agaricomycotina</taxon>
        <taxon>Agaricomycetes</taxon>
        <taxon>Agaricomycetidae</taxon>
        <taxon>Agaricales</taxon>
        <taxon>Marasmiineae</taxon>
        <taxon>Marasmiaceae</taxon>
        <taxon>Marasmius</taxon>
    </lineage>
</organism>
<proteinExistence type="predicted"/>
<feature type="compositionally biased region" description="Basic residues" evidence="1">
    <location>
        <begin position="129"/>
        <end position="139"/>
    </location>
</feature>
<sequence length="139" mass="16401">MSTRDSFPILEPEFQRLELKGILEKEWLQHDLGLSGAALKDAVTRRKFFREETLSRLTNESRVSHLKRDKAEQTRRAGWVPSASAQVLVISRKLRRAQDDWDYAHEQHNMLFDRIRRLSQPAPPNNITRPRRRKSNTLE</sequence>
<feature type="region of interest" description="Disordered" evidence="1">
    <location>
        <begin position="117"/>
        <end position="139"/>
    </location>
</feature>
<comment type="caution">
    <text evidence="2">The sequence shown here is derived from an EMBL/GenBank/DDBJ whole genome shotgun (WGS) entry which is preliminary data.</text>
</comment>
<reference evidence="2 3" key="1">
    <citation type="submission" date="2024-02" db="EMBL/GenBank/DDBJ databases">
        <title>A draft genome for the cacao thread blight pathogen Marasmius crinis-equi.</title>
        <authorList>
            <person name="Cohen S.P."/>
            <person name="Baruah I.K."/>
            <person name="Amoako-Attah I."/>
            <person name="Bukari Y."/>
            <person name="Meinhardt L.W."/>
            <person name="Bailey B.A."/>
        </authorList>
    </citation>
    <scope>NUCLEOTIDE SEQUENCE [LARGE SCALE GENOMIC DNA]</scope>
    <source>
        <strain evidence="2 3">GH-76</strain>
    </source>
</reference>
<evidence type="ECO:0000313" key="3">
    <source>
        <dbReference type="Proteomes" id="UP001465976"/>
    </source>
</evidence>
<dbReference type="EMBL" id="JBAHYK010001385">
    <property type="protein sequence ID" value="KAL0568240.1"/>
    <property type="molecule type" value="Genomic_DNA"/>
</dbReference>
<keyword evidence="3" id="KW-1185">Reference proteome</keyword>
<protein>
    <submittedName>
        <fullName evidence="2">Uncharacterized protein</fullName>
    </submittedName>
</protein>
<evidence type="ECO:0000256" key="1">
    <source>
        <dbReference type="SAM" id="MobiDB-lite"/>
    </source>
</evidence>